<dbReference type="OrthoDB" id="9784953at2"/>
<dbReference type="InterPro" id="IPR013976">
    <property type="entry name" value="HDOD"/>
</dbReference>
<dbReference type="AlphaFoldDB" id="D9SCY1"/>
<evidence type="ECO:0000313" key="3">
    <source>
        <dbReference type="Proteomes" id="UP000001235"/>
    </source>
</evidence>
<dbReference type="PROSITE" id="PS51833">
    <property type="entry name" value="HDOD"/>
    <property type="match status" value="1"/>
</dbReference>
<sequence>MQPNKNSADDYGISDDKLASFASSIEIPACPRVIVEMTQAQNASSPDMREIARLAEQDPAMTAALLKTVNSPFFGLRAKMLSVQQAVMFLGMRNVINIVTAIALKNASGDVHGDGVRYFWDQASVTAAFAADLANRIVGLARDEVYIHVLFRDAAIPLMIAHRVKSGQLSQAVQADKQLYMAQVEIEQRSIDHAVIGYHFTKKWLLPERTQQSVRMHLNIEMFLGGAQKEEVAKWVSLQIAIGYLAEHIMREHFGLPHSELWMTSQIDAFLRYVDIGRAEFDKITLEMLDEKKGSSMMDDLVSMS</sequence>
<dbReference type="eggNOG" id="COG1639">
    <property type="taxonomic scope" value="Bacteria"/>
</dbReference>
<dbReference type="PANTHER" id="PTHR33525:SF6">
    <property type="entry name" value="HDOD DOMAIN-CONTAINING PROTEIN"/>
    <property type="match status" value="1"/>
</dbReference>
<reference evidence="2 3" key="1">
    <citation type="submission" date="2010-08" db="EMBL/GenBank/DDBJ databases">
        <title>Complete sequence of Gallionella capsiferriformans ES-2.</title>
        <authorList>
            <consortium name="US DOE Joint Genome Institute"/>
            <person name="Lucas S."/>
            <person name="Copeland A."/>
            <person name="Lapidus A."/>
            <person name="Cheng J.-F."/>
            <person name="Bruce D."/>
            <person name="Goodwin L."/>
            <person name="Pitluck S."/>
            <person name="Chertkov O."/>
            <person name="Davenport K.W."/>
            <person name="Detter J.C."/>
            <person name="Han C."/>
            <person name="Tapia R."/>
            <person name="Land M."/>
            <person name="Hauser L."/>
            <person name="Chang Y.-J."/>
            <person name="Jeffries C."/>
            <person name="Kyrpides N."/>
            <person name="Ivanova N."/>
            <person name="Mikhailova N."/>
            <person name="Shelobolina E.S."/>
            <person name="Picardal F."/>
            <person name="Roden E."/>
            <person name="Emerson D."/>
            <person name="Woyke T."/>
        </authorList>
    </citation>
    <scope>NUCLEOTIDE SEQUENCE [LARGE SCALE GENOMIC DNA]</scope>
    <source>
        <strain evidence="2 3">ES-2</strain>
    </source>
</reference>
<evidence type="ECO:0000313" key="2">
    <source>
        <dbReference type="EMBL" id="ADL54670.1"/>
    </source>
</evidence>
<dbReference type="EMBL" id="CP002159">
    <property type="protein sequence ID" value="ADL54670.1"/>
    <property type="molecule type" value="Genomic_DNA"/>
</dbReference>
<name>D9SCY1_GALCS</name>
<gene>
    <name evidence="2" type="ordered locus">Galf_0628</name>
</gene>
<protein>
    <submittedName>
        <fullName evidence="2">Putative signal transduction protein</fullName>
    </submittedName>
</protein>
<dbReference type="Gene3D" id="1.10.3210.10">
    <property type="entry name" value="Hypothetical protein af1432"/>
    <property type="match status" value="1"/>
</dbReference>
<dbReference type="KEGG" id="gca:Galf_0628"/>
<accession>D9SCY1</accession>
<dbReference type="Pfam" id="PF08668">
    <property type="entry name" value="HDOD"/>
    <property type="match status" value="1"/>
</dbReference>
<proteinExistence type="predicted"/>
<dbReference type="InterPro" id="IPR052340">
    <property type="entry name" value="RNase_Y/CdgJ"/>
</dbReference>
<evidence type="ECO:0000259" key="1">
    <source>
        <dbReference type="PROSITE" id="PS51833"/>
    </source>
</evidence>
<dbReference type="RefSeq" id="WP_013292612.1">
    <property type="nucleotide sequence ID" value="NC_014394.1"/>
</dbReference>
<feature type="domain" description="HDOD" evidence="1">
    <location>
        <begin position="27"/>
        <end position="220"/>
    </location>
</feature>
<dbReference type="STRING" id="395494.Galf_0628"/>
<dbReference type="SUPFAM" id="SSF109604">
    <property type="entry name" value="HD-domain/PDEase-like"/>
    <property type="match status" value="1"/>
</dbReference>
<keyword evidence="3" id="KW-1185">Reference proteome</keyword>
<dbReference type="PANTHER" id="PTHR33525">
    <property type="match status" value="1"/>
</dbReference>
<organism evidence="2 3">
    <name type="scientific">Gallionella capsiferriformans (strain ES-2)</name>
    <name type="common">Gallionella ferruginea capsiferriformans (strain ES-2)</name>
    <dbReference type="NCBI Taxonomy" id="395494"/>
    <lineage>
        <taxon>Bacteria</taxon>
        <taxon>Pseudomonadati</taxon>
        <taxon>Pseudomonadota</taxon>
        <taxon>Betaproteobacteria</taxon>
        <taxon>Nitrosomonadales</taxon>
        <taxon>Gallionellaceae</taxon>
        <taxon>Gallionella</taxon>
    </lineage>
</organism>
<dbReference type="HOGENOM" id="CLU_048246_2_1_4"/>
<dbReference type="Proteomes" id="UP000001235">
    <property type="component" value="Chromosome"/>
</dbReference>